<dbReference type="Pfam" id="PF01869">
    <property type="entry name" value="BcrAD_BadFG"/>
    <property type="match status" value="1"/>
</dbReference>
<dbReference type="Gene3D" id="3.30.420.40">
    <property type="match status" value="2"/>
</dbReference>
<protein>
    <recommendedName>
        <fullName evidence="1">ATPase BadF/BadG/BcrA/BcrD type domain-containing protein</fullName>
    </recommendedName>
</protein>
<evidence type="ECO:0000259" key="1">
    <source>
        <dbReference type="Pfam" id="PF01869"/>
    </source>
</evidence>
<dbReference type="InterPro" id="IPR052519">
    <property type="entry name" value="Euk-type_GlcNAc_Kinase"/>
</dbReference>
<comment type="caution">
    <text evidence="2">The sequence shown here is derived from an EMBL/GenBank/DDBJ whole genome shotgun (WGS) entry which is preliminary data.</text>
</comment>
<dbReference type="AlphaFoldDB" id="A0A4R4WM57"/>
<evidence type="ECO:0000313" key="3">
    <source>
        <dbReference type="Proteomes" id="UP000294543"/>
    </source>
</evidence>
<dbReference type="PANTHER" id="PTHR43190">
    <property type="entry name" value="N-ACETYL-D-GLUCOSAMINE KINASE"/>
    <property type="match status" value="1"/>
</dbReference>
<sequence length="339" mass="34561">MSSTGFAGVDVGGGGIRVRAEIGEESAYGEHVAPVPRDRGRVDLARLASRIALAVEGAMPVPGGLPAAVTPAQERPGVTRDVGRFAGMAIGVTGLPGLVRDPGTLWDALRERFGLETLVVAGDMVTTHVGALGFRPGVVVAAGTGVITLGTDLDRVWNQSDGWGHLLGDHGGGAWVGMHGLHAALRAHDGRAGGSLALLDRMTARFGHPLDLVALVYESGSAAHHLASFAPSVADAARAGDPVARRIWTEAGRQLGQSAAAAASGLDPVFSWGGRLFDAADLLMEPFQSTVLALLPAARFAPPLGTSADGALALARAAAAGSVRPHHPYLYVFAAATAG</sequence>
<reference evidence="2 3" key="1">
    <citation type="submission" date="2019-03" db="EMBL/GenBank/DDBJ databases">
        <title>Draft genome sequences of novel Actinobacteria.</title>
        <authorList>
            <person name="Sahin N."/>
            <person name="Ay H."/>
            <person name="Saygin H."/>
        </authorList>
    </citation>
    <scope>NUCLEOTIDE SEQUENCE [LARGE SCALE GENOMIC DNA]</scope>
    <source>
        <strain evidence="2 3">KC712</strain>
    </source>
</reference>
<proteinExistence type="predicted"/>
<gene>
    <name evidence="2" type="ORF">E1294_20365</name>
</gene>
<keyword evidence="3" id="KW-1185">Reference proteome</keyword>
<organism evidence="2 3">
    <name type="scientific">Nonomuraea diastatica</name>
    <dbReference type="NCBI Taxonomy" id="1848329"/>
    <lineage>
        <taxon>Bacteria</taxon>
        <taxon>Bacillati</taxon>
        <taxon>Actinomycetota</taxon>
        <taxon>Actinomycetes</taxon>
        <taxon>Streptosporangiales</taxon>
        <taxon>Streptosporangiaceae</taxon>
        <taxon>Nonomuraea</taxon>
    </lineage>
</organism>
<dbReference type="Proteomes" id="UP000294543">
    <property type="component" value="Unassembled WGS sequence"/>
</dbReference>
<feature type="domain" description="ATPase BadF/BadG/BcrA/BcrD type" evidence="1">
    <location>
        <begin position="85"/>
        <end position="264"/>
    </location>
</feature>
<name>A0A4R4WM57_9ACTN</name>
<dbReference type="OrthoDB" id="8701357at2"/>
<dbReference type="PANTHER" id="PTHR43190:SF3">
    <property type="entry name" value="N-ACETYL-D-GLUCOSAMINE KINASE"/>
    <property type="match status" value="1"/>
</dbReference>
<dbReference type="InterPro" id="IPR043129">
    <property type="entry name" value="ATPase_NBD"/>
</dbReference>
<accession>A0A4R4WM57</accession>
<dbReference type="RefSeq" id="WP_132510378.1">
    <property type="nucleotide sequence ID" value="NZ_SMKP01000055.1"/>
</dbReference>
<dbReference type="SUPFAM" id="SSF53067">
    <property type="entry name" value="Actin-like ATPase domain"/>
    <property type="match status" value="1"/>
</dbReference>
<evidence type="ECO:0000313" key="2">
    <source>
        <dbReference type="EMBL" id="TDD19621.1"/>
    </source>
</evidence>
<dbReference type="InterPro" id="IPR002731">
    <property type="entry name" value="ATPase_BadF"/>
</dbReference>
<dbReference type="EMBL" id="SMKP01000055">
    <property type="protein sequence ID" value="TDD19621.1"/>
    <property type="molecule type" value="Genomic_DNA"/>
</dbReference>